<sequence length="403" mass="44960">MDDNKWLLKGIKVVEFATFIAAPCAARMLADWGADVIKVEPISGENMRGIGSVYSSPCQEDENPWFENENFNKKSICVNVKSTEGMEVFHKLLEKADIFVTNVRVQALAKLGLSYEQLKEKYPGLIFVQALGYGEEGPLKDKPGFDYTSYFARGGVMSSLMEKGTTPTNVAAGFGDHYAGIALAAGACAALVKKAKTGTGEKITVSLYHMGIYGLGSMIMSDQYGNKMPMSRLTPNSPVCNSYQCKDEKWIQLALIQYDQWIERFFNAINREDLMNDDRYNTRNGMVENVESMVTIVAEAMLKKTLAQWEKVLMECDIPFERVQSCADIAVDEQAWANDYLVKKTYDSGNEGILVNSPVKFGEMGIREMTPAPRLEENTDEILSSIGYNMEEIQTLKSGKLVR</sequence>
<proteinExistence type="predicted"/>
<evidence type="ECO:0000313" key="2">
    <source>
        <dbReference type="Proteomes" id="UP000287872"/>
    </source>
</evidence>
<keyword evidence="2" id="KW-1185">Reference proteome</keyword>
<dbReference type="PANTHER" id="PTHR48228">
    <property type="entry name" value="SUCCINYL-COA--D-CITRAMALATE COA-TRANSFERASE"/>
    <property type="match status" value="1"/>
</dbReference>
<protein>
    <submittedName>
        <fullName evidence="1">CoA transferase</fullName>
    </submittedName>
</protein>
<dbReference type="Pfam" id="PF02515">
    <property type="entry name" value="CoA_transf_3"/>
    <property type="match status" value="1"/>
</dbReference>
<dbReference type="GO" id="GO:0016740">
    <property type="term" value="F:transferase activity"/>
    <property type="evidence" value="ECO:0007669"/>
    <property type="project" value="UniProtKB-KW"/>
</dbReference>
<dbReference type="AlphaFoldDB" id="A0A401UKC2"/>
<dbReference type="InterPro" id="IPR003673">
    <property type="entry name" value="CoA-Trfase_fam_III"/>
</dbReference>
<dbReference type="RefSeq" id="WP_124999862.1">
    <property type="nucleotide sequence ID" value="NZ_BHYK01000007.1"/>
</dbReference>
<evidence type="ECO:0000313" key="1">
    <source>
        <dbReference type="EMBL" id="GCD09955.1"/>
    </source>
</evidence>
<reference evidence="1 2" key="1">
    <citation type="submission" date="2018-11" db="EMBL/GenBank/DDBJ databases">
        <title>Genome sequencing and assembly of Clostridium tagluense strain A121.</title>
        <authorList>
            <person name="Murakami T."/>
            <person name="Segawa T."/>
            <person name="Shcherbakova V.A."/>
            <person name="Mori H."/>
            <person name="Yoshimura Y."/>
        </authorList>
    </citation>
    <scope>NUCLEOTIDE SEQUENCE [LARGE SCALE GENOMIC DNA]</scope>
    <source>
        <strain evidence="1 2">A121</strain>
    </source>
</reference>
<comment type="caution">
    <text evidence="1">The sequence shown here is derived from an EMBL/GenBank/DDBJ whole genome shotgun (WGS) entry which is preliminary data.</text>
</comment>
<gene>
    <name evidence="1" type="primary">hadA</name>
    <name evidence="1" type="ORF">Ctaglu_15780</name>
</gene>
<dbReference type="Gene3D" id="3.30.1540.10">
    <property type="entry name" value="formyl-coa transferase, domain 3"/>
    <property type="match status" value="1"/>
</dbReference>
<organism evidence="1 2">
    <name type="scientific">Clostridium tagluense</name>
    <dbReference type="NCBI Taxonomy" id="360422"/>
    <lineage>
        <taxon>Bacteria</taxon>
        <taxon>Bacillati</taxon>
        <taxon>Bacillota</taxon>
        <taxon>Clostridia</taxon>
        <taxon>Eubacteriales</taxon>
        <taxon>Clostridiaceae</taxon>
        <taxon>Clostridium</taxon>
    </lineage>
</organism>
<dbReference type="InterPro" id="IPR023606">
    <property type="entry name" value="CoA-Trfase_III_dom_1_sf"/>
</dbReference>
<dbReference type="PANTHER" id="PTHR48228:SF2">
    <property type="entry name" value="E-CINNAMOYL-COA:R-PHENYLLACTATE COA TRANSFERASE LARGE SUBUNIT"/>
    <property type="match status" value="1"/>
</dbReference>
<accession>A0A401UKC2</accession>
<dbReference type="Proteomes" id="UP000287872">
    <property type="component" value="Unassembled WGS sequence"/>
</dbReference>
<keyword evidence="1" id="KW-0808">Transferase</keyword>
<dbReference type="Gene3D" id="3.40.50.10540">
    <property type="entry name" value="Crotonobetainyl-coa:carnitine coa-transferase, domain 1"/>
    <property type="match status" value="1"/>
</dbReference>
<dbReference type="OrthoDB" id="9797653at2"/>
<dbReference type="SUPFAM" id="SSF89796">
    <property type="entry name" value="CoA-transferase family III (CaiB/BaiF)"/>
    <property type="match status" value="1"/>
</dbReference>
<dbReference type="InterPro" id="IPR050509">
    <property type="entry name" value="CoA-transferase_III"/>
</dbReference>
<dbReference type="EMBL" id="BHYK01000007">
    <property type="protein sequence ID" value="GCD09955.1"/>
    <property type="molecule type" value="Genomic_DNA"/>
</dbReference>
<dbReference type="InterPro" id="IPR044855">
    <property type="entry name" value="CoA-Trfase_III_dom3_sf"/>
</dbReference>
<name>A0A401UKC2_9CLOT</name>